<protein>
    <submittedName>
        <fullName evidence="3">Kinesin-4-like</fullName>
    </submittedName>
</protein>
<feature type="compositionally biased region" description="Low complexity" evidence="2">
    <location>
        <begin position="354"/>
        <end position="363"/>
    </location>
</feature>
<feature type="region of interest" description="Disordered" evidence="2">
    <location>
        <begin position="641"/>
        <end position="661"/>
    </location>
</feature>
<feature type="region of interest" description="Disordered" evidence="2">
    <location>
        <begin position="119"/>
        <end position="164"/>
    </location>
</feature>
<keyword evidence="4" id="KW-1185">Reference proteome</keyword>
<organism evidence="3 4">
    <name type="scientific">Dorcoceras hygrometricum</name>
    <dbReference type="NCBI Taxonomy" id="472368"/>
    <lineage>
        <taxon>Eukaryota</taxon>
        <taxon>Viridiplantae</taxon>
        <taxon>Streptophyta</taxon>
        <taxon>Embryophyta</taxon>
        <taxon>Tracheophyta</taxon>
        <taxon>Spermatophyta</taxon>
        <taxon>Magnoliopsida</taxon>
        <taxon>eudicotyledons</taxon>
        <taxon>Gunneridae</taxon>
        <taxon>Pentapetalae</taxon>
        <taxon>asterids</taxon>
        <taxon>lamiids</taxon>
        <taxon>Lamiales</taxon>
        <taxon>Gesneriaceae</taxon>
        <taxon>Didymocarpoideae</taxon>
        <taxon>Trichosporeae</taxon>
        <taxon>Loxocarpinae</taxon>
        <taxon>Dorcoceras</taxon>
    </lineage>
</organism>
<feature type="region of interest" description="Disordered" evidence="2">
    <location>
        <begin position="349"/>
        <end position="429"/>
    </location>
</feature>
<feature type="compositionally biased region" description="Basic and acidic residues" evidence="2">
    <location>
        <begin position="365"/>
        <end position="386"/>
    </location>
</feature>
<dbReference type="Proteomes" id="UP000250235">
    <property type="component" value="Unassembled WGS sequence"/>
</dbReference>
<accession>A0A2Z7C1G2</accession>
<feature type="compositionally biased region" description="Basic and acidic residues" evidence="2">
    <location>
        <begin position="26"/>
        <end position="35"/>
    </location>
</feature>
<feature type="coiled-coil region" evidence="1">
    <location>
        <begin position="503"/>
        <end position="581"/>
    </location>
</feature>
<evidence type="ECO:0000313" key="3">
    <source>
        <dbReference type="EMBL" id="KZV38357.1"/>
    </source>
</evidence>
<feature type="compositionally biased region" description="Basic residues" evidence="2">
    <location>
        <begin position="52"/>
        <end position="65"/>
    </location>
</feature>
<evidence type="ECO:0000256" key="2">
    <source>
        <dbReference type="SAM" id="MobiDB-lite"/>
    </source>
</evidence>
<dbReference type="EMBL" id="KV001969">
    <property type="protein sequence ID" value="KZV38357.1"/>
    <property type="molecule type" value="Genomic_DNA"/>
</dbReference>
<dbReference type="AlphaFoldDB" id="A0A2Z7C1G2"/>
<keyword evidence="1" id="KW-0175">Coiled coil</keyword>
<proteinExistence type="predicted"/>
<sequence>MRAASSDVHPPAVNNRSATIAPIARPAHDGRRDVARPVVEIQARHGAASHDQRRHSIGHHARRRTPSVQPRCATSTHVSAAMRDQARNELATAGHHARPACKASRARWRARWAAARGGDRPMFTPIRSTTRSETPSSGCTRSPDELSDGFGSGPTGPGPTDEHSVHLHHRDFIVTPIADQIGPIDSVSKTEYYDLKNHFSEPQKSHSPKSSSYAQHIELSIRAGISNPVHNVTLNGSGIQLAVGPQPLRLRNHNSGLAQWIMYGPFNPYIPIRSTTIGKSRVAIDPIAMHTSWRSNSDITSVTRCYNAQQLIEEDLLCFFHFSGRKVRLVGDLDDRMDKAALLEALKERKSKTKSGGASSSGAQNKEETRSGAPSKEKREASPEKKERRKKRRHEKRDTGSTQESIPEVTISEPEGTTNKGPKGKSSEEPYTLLDASKISFVSNPSGSASLDFIRHMVPDQDFDQLKRTPDLEVFESAGLHFMQIIKTKRSYDGVLGRHEALLKQLEEIQTKENVENESLTAELESAQAEAQTYKAKAQSLETQVQSLEIQVQSLDARAQCAEEESKLRLAEVEKLQEERENSWALEKENFLKSKDFDSLCLKKAVMYFDKGFEGCLAQFRANGFSEEEYPASFLNVEQALADMPEDQEEGSSGLGETPPA</sequence>
<gene>
    <name evidence="3" type="ORF">F511_22106</name>
</gene>
<feature type="region of interest" description="Disordered" evidence="2">
    <location>
        <begin position="1"/>
        <end position="72"/>
    </location>
</feature>
<name>A0A2Z7C1G2_9LAMI</name>
<evidence type="ECO:0000256" key="1">
    <source>
        <dbReference type="SAM" id="Coils"/>
    </source>
</evidence>
<evidence type="ECO:0000313" key="4">
    <source>
        <dbReference type="Proteomes" id="UP000250235"/>
    </source>
</evidence>
<reference evidence="3 4" key="1">
    <citation type="journal article" date="2015" name="Proc. Natl. Acad. Sci. U.S.A.">
        <title>The resurrection genome of Boea hygrometrica: A blueprint for survival of dehydration.</title>
        <authorList>
            <person name="Xiao L."/>
            <person name="Yang G."/>
            <person name="Zhang L."/>
            <person name="Yang X."/>
            <person name="Zhao S."/>
            <person name="Ji Z."/>
            <person name="Zhou Q."/>
            <person name="Hu M."/>
            <person name="Wang Y."/>
            <person name="Chen M."/>
            <person name="Xu Y."/>
            <person name="Jin H."/>
            <person name="Xiao X."/>
            <person name="Hu G."/>
            <person name="Bao F."/>
            <person name="Hu Y."/>
            <person name="Wan P."/>
            <person name="Li L."/>
            <person name="Deng X."/>
            <person name="Kuang T."/>
            <person name="Xiang C."/>
            <person name="Zhu J.K."/>
            <person name="Oliver M.J."/>
            <person name="He Y."/>
        </authorList>
    </citation>
    <scope>NUCLEOTIDE SEQUENCE [LARGE SCALE GENOMIC DNA]</scope>
    <source>
        <strain evidence="4">cv. XS01</strain>
    </source>
</reference>
<feature type="compositionally biased region" description="Polar residues" evidence="2">
    <location>
        <begin position="126"/>
        <end position="140"/>
    </location>
</feature>